<dbReference type="PANTHER" id="PTHR30572:SF4">
    <property type="entry name" value="ABC TRANSPORTER PERMEASE YTRF"/>
    <property type="match status" value="1"/>
</dbReference>
<evidence type="ECO:0000313" key="3">
    <source>
        <dbReference type="EMBL" id="PIR97834.1"/>
    </source>
</evidence>
<feature type="non-terminal residue" evidence="3">
    <location>
        <position position="294"/>
    </location>
</feature>
<feature type="domain" description="MacB-like periplasmic core" evidence="2">
    <location>
        <begin position="21"/>
        <end position="247"/>
    </location>
</feature>
<keyword evidence="1" id="KW-0472">Membrane</keyword>
<dbReference type="AlphaFoldDB" id="A0A2H0VFD5"/>
<dbReference type="EMBL" id="PFAH01000009">
    <property type="protein sequence ID" value="PIR97834.1"/>
    <property type="molecule type" value="Genomic_DNA"/>
</dbReference>
<accession>A0A2H0VFD5</accession>
<dbReference type="Pfam" id="PF12704">
    <property type="entry name" value="MacB_PCD"/>
    <property type="match status" value="1"/>
</dbReference>
<keyword evidence="1" id="KW-1133">Transmembrane helix</keyword>
<dbReference type="Proteomes" id="UP000231466">
    <property type="component" value="Unassembled WGS sequence"/>
</dbReference>
<protein>
    <recommendedName>
        <fullName evidence="2">MacB-like periplasmic core domain-containing protein</fullName>
    </recommendedName>
</protein>
<gene>
    <name evidence="3" type="ORF">COT89_02910</name>
</gene>
<comment type="caution">
    <text evidence="3">The sequence shown here is derived from an EMBL/GenBank/DDBJ whole genome shotgun (WGS) entry which is preliminary data.</text>
</comment>
<feature type="transmembrane region" description="Helical" evidence="1">
    <location>
        <begin position="21"/>
        <end position="41"/>
    </location>
</feature>
<evidence type="ECO:0000313" key="4">
    <source>
        <dbReference type="Proteomes" id="UP000231466"/>
    </source>
</evidence>
<keyword evidence="1" id="KW-0812">Transmembrane</keyword>
<evidence type="ECO:0000256" key="1">
    <source>
        <dbReference type="SAM" id="Phobius"/>
    </source>
</evidence>
<name>A0A2H0VFD5_9BACT</name>
<dbReference type="GO" id="GO:0022857">
    <property type="term" value="F:transmembrane transporter activity"/>
    <property type="evidence" value="ECO:0007669"/>
    <property type="project" value="TreeGrafter"/>
</dbReference>
<reference evidence="4" key="1">
    <citation type="submission" date="2017-09" db="EMBL/GenBank/DDBJ databases">
        <title>Depth-based differentiation of microbial function through sediment-hosted aquifers and enrichment of novel symbionts in the deep terrestrial subsurface.</title>
        <authorList>
            <person name="Probst A.J."/>
            <person name="Ladd B."/>
            <person name="Jarett J.K."/>
            <person name="Geller-Mcgrath D.E."/>
            <person name="Sieber C.M.K."/>
            <person name="Emerson J.B."/>
            <person name="Anantharaman K."/>
            <person name="Thomas B.C."/>
            <person name="Malmstrom R."/>
            <person name="Stieglmeier M."/>
            <person name="Klingl A."/>
            <person name="Woyke T."/>
            <person name="Ryan C.M."/>
            <person name="Banfield J.F."/>
        </authorList>
    </citation>
    <scope>NUCLEOTIDE SEQUENCE [LARGE SCALE GENOMIC DNA]</scope>
</reference>
<dbReference type="PANTHER" id="PTHR30572">
    <property type="entry name" value="MEMBRANE COMPONENT OF TRANSPORTER-RELATED"/>
    <property type="match status" value="1"/>
</dbReference>
<dbReference type="InterPro" id="IPR050250">
    <property type="entry name" value="Macrolide_Exporter_MacB"/>
</dbReference>
<sequence>MSIRHSFRIAYSALKVNKSRSFLTILGILIGITAIMMMMALGSGAEDLIIGEISSFGGETIAINPGQEPTGPTDVAGALFADSLKEREVDLLRQKSNVPYAKEVQPFVMVPGSASYEGETYTPTIMGGSADFFARNFGIPIEKGDVFTESDIKQKENVAVLGHKVKKELFGESDAIGKYIKIKDTKFKVVGIFVEKGVVAFFNMDELIIIPHTSAQSYILGINYYHEIDVIAENADVVDQTAADIERTLREAHGINDPEKDDFYVTTMQGAAEQIQTVIATLTAFLSSVVAIAL</sequence>
<proteinExistence type="predicted"/>
<dbReference type="GO" id="GO:0005886">
    <property type="term" value="C:plasma membrane"/>
    <property type="evidence" value="ECO:0007669"/>
    <property type="project" value="TreeGrafter"/>
</dbReference>
<organism evidence="3 4">
    <name type="scientific">Candidatus Colwellbacteria bacterium CG10_big_fil_rev_8_21_14_0_10_42_22</name>
    <dbReference type="NCBI Taxonomy" id="1974540"/>
    <lineage>
        <taxon>Bacteria</taxon>
        <taxon>Candidatus Colwelliibacteriota</taxon>
    </lineage>
</organism>
<dbReference type="InterPro" id="IPR025857">
    <property type="entry name" value="MacB_PCD"/>
</dbReference>
<evidence type="ECO:0000259" key="2">
    <source>
        <dbReference type="Pfam" id="PF12704"/>
    </source>
</evidence>